<proteinExistence type="predicted"/>
<reference evidence="1 2" key="1">
    <citation type="submission" date="2020-08" db="EMBL/GenBank/DDBJ databases">
        <authorList>
            <person name="Hejnol A."/>
        </authorList>
    </citation>
    <scope>NUCLEOTIDE SEQUENCE [LARGE SCALE GENOMIC DNA]</scope>
</reference>
<dbReference type="InterPro" id="IPR021109">
    <property type="entry name" value="Peptidase_aspartic_dom_sf"/>
</dbReference>
<sequence>MGRINDYFERKLQLKNVFYRKNGENNGHNFGTSKNLDNPFNTSEILKDADLIKNLIGHWSNKDSTIPWENWWWKFRFFVQEYEEEEKQKLFLFMSLKDEAAEQTLTFIKRGFSMERIEYEFGKLYGTSKLKTSIKEELLKRKWNKQSESFEDVCKEISEKVDLAYPLSTEEKKIAKKIKYALAAQNEMLVKVNVTDWEQFLNFAKVIDQNRKHKENIIDLKEYSPLPLLWKEPPIPSTNLNELTDHDHSKTSRVFLFKTGDVREKTENSKNLGGLSRTKGITPYSFTVTAQINNVNFIAVISSATQHSLLAKNITSKLSLSNKTYSSAAIEKINDDRAKFNIQIGDFLGEMEFKIIDSTRNDAIIGIDMLVRYDARISFNSSLLLLRKEGKDYDIKMYIIYELL</sequence>
<dbReference type="AlphaFoldDB" id="A0A7I8V736"/>
<keyword evidence="2" id="KW-1185">Reference proteome</keyword>
<evidence type="ECO:0000313" key="2">
    <source>
        <dbReference type="Proteomes" id="UP000549394"/>
    </source>
</evidence>
<accession>A0A7I8V736</accession>
<dbReference type="EMBL" id="CAJFCJ010000002">
    <property type="protein sequence ID" value="CAD5112039.1"/>
    <property type="molecule type" value="Genomic_DNA"/>
</dbReference>
<protein>
    <submittedName>
        <fullName evidence="1">Uncharacterized protein</fullName>
    </submittedName>
</protein>
<name>A0A7I8V736_9ANNE</name>
<gene>
    <name evidence="1" type="ORF">DGYR_LOCUS1248</name>
</gene>
<dbReference type="Proteomes" id="UP000549394">
    <property type="component" value="Unassembled WGS sequence"/>
</dbReference>
<dbReference type="Gene3D" id="2.40.70.10">
    <property type="entry name" value="Acid Proteases"/>
    <property type="match status" value="1"/>
</dbReference>
<comment type="caution">
    <text evidence="1">The sequence shown here is derived from an EMBL/GenBank/DDBJ whole genome shotgun (WGS) entry which is preliminary data.</text>
</comment>
<organism evidence="1 2">
    <name type="scientific">Dimorphilus gyrociliatus</name>
    <dbReference type="NCBI Taxonomy" id="2664684"/>
    <lineage>
        <taxon>Eukaryota</taxon>
        <taxon>Metazoa</taxon>
        <taxon>Spiralia</taxon>
        <taxon>Lophotrochozoa</taxon>
        <taxon>Annelida</taxon>
        <taxon>Polychaeta</taxon>
        <taxon>Polychaeta incertae sedis</taxon>
        <taxon>Dinophilidae</taxon>
        <taxon>Dimorphilus</taxon>
    </lineage>
</organism>
<evidence type="ECO:0000313" key="1">
    <source>
        <dbReference type="EMBL" id="CAD5112039.1"/>
    </source>
</evidence>